<dbReference type="InterPro" id="IPR036305">
    <property type="entry name" value="RGS_sf"/>
</dbReference>
<evidence type="ECO:0000256" key="4">
    <source>
        <dbReference type="SAM" id="MobiDB-lite"/>
    </source>
</evidence>
<dbReference type="NCBIfam" id="TIGR00229">
    <property type="entry name" value="sensory_box"/>
    <property type="match status" value="2"/>
</dbReference>
<dbReference type="GO" id="GO:0005634">
    <property type="term" value="C:nucleus"/>
    <property type="evidence" value="ECO:0007669"/>
    <property type="project" value="TreeGrafter"/>
</dbReference>
<evidence type="ECO:0000256" key="2">
    <source>
        <dbReference type="ARBA" id="ARBA00022643"/>
    </source>
</evidence>
<dbReference type="PANTHER" id="PTHR47429:SF2">
    <property type="entry name" value="PROTEIN TWIN LOV 1"/>
    <property type="match status" value="1"/>
</dbReference>
<feature type="domain" description="PAS" evidence="5">
    <location>
        <begin position="68"/>
        <end position="113"/>
    </location>
</feature>
<dbReference type="PANTHER" id="PTHR47429">
    <property type="entry name" value="PROTEIN TWIN LOV 1"/>
    <property type="match status" value="1"/>
</dbReference>
<dbReference type="InterPro" id="IPR000014">
    <property type="entry name" value="PAS"/>
</dbReference>
<dbReference type="AlphaFoldDB" id="A0A7S3WPW9"/>
<dbReference type="EMBL" id="HBIR01039327">
    <property type="protein sequence ID" value="CAE0571257.1"/>
    <property type="molecule type" value="Transcribed_RNA"/>
</dbReference>
<dbReference type="PROSITE" id="PS50113">
    <property type="entry name" value="PAC"/>
    <property type="match status" value="1"/>
</dbReference>
<evidence type="ECO:0000259" key="5">
    <source>
        <dbReference type="PROSITE" id="PS50112"/>
    </source>
</evidence>
<keyword evidence="1" id="KW-0285">Flavoprotein</keyword>
<sequence>MAGGGMNQPSLKTAGNAALAVSMMQKASKLSLAPAPPPPKIVKDPELAKFASKLKLKNPTPGAWLAMFQQMCDQLSTAVVVSDMKTPGIPVVYANQAASDLTGYPPDQMVNRNCRFLQGRRTEGAAVRTMTSSICSAKAVTVKVTNYKKDGTEFQLVLALHPVHDSAGEYRYVIGLQADAATFKAESANFEKVKSVLPSKFDAAAQPAKFTEELKKVDNEAQRKQWAESIQKFTRLVWSMDWDNTLKQFMGHQQTLGAFREYLQKSAPNDAMQLDFAIKANQLQQMPPDQQDQASVEIYRAFMGSEPSDPASAFDQVCEQAKNATSALALEALPKFVQSKACKPVVEAMTAGAASKVRKMDDLLWAEYKVPEDVAGWLYAFVGVAMTYPACIVISDMTIPGNPMCFVNSEFCRVTGYDLREVQGRNCRFLQGPRTEPQSVAVIQDTLRRGADCHVKITNYRKSGELFENLLTMRPVHDSNGVYRYCIGVQFEITPNDPKLKSRLAKLDKLIQLLPKTFEVSSQAVGMTHKRDEPEAEKGNTEARIMAALEGAKSVYSEETLEDGDFYADHYKEHLEHCSKVAQVGHAISHAAPEKKPGQQSGGGGKPGLAPKKSTGLGLFASPRVAPKA</sequence>
<name>A0A7S3WPW9_EMIHU</name>
<dbReference type="InterPro" id="IPR000700">
    <property type="entry name" value="PAS-assoc_C"/>
</dbReference>
<dbReference type="CDD" id="cd00130">
    <property type="entry name" value="PAS"/>
    <property type="match status" value="2"/>
</dbReference>
<dbReference type="Gene3D" id="1.10.167.10">
    <property type="entry name" value="Regulator of G-protein Signalling 4, domain 2"/>
    <property type="match status" value="1"/>
</dbReference>
<dbReference type="SUPFAM" id="SSF55785">
    <property type="entry name" value="PYP-like sensor domain (PAS domain)"/>
    <property type="match status" value="2"/>
</dbReference>
<protein>
    <recommendedName>
        <fullName evidence="8">LOV domain-containing protein</fullName>
    </recommendedName>
</protein>
<keyword evidence="3" id="KW-0157">Chromophore</keyword>
<accession>A0A7S3WPW9</accession>
<evidence type="ECO:0000259" key="6">
    <source>
        <dbReference type="PROSITE" id="PS50113"/>
    </source>
</evidence>
<gene>
    <name evidence="7" type="ORF">EHUX00137_LOCUS30664</name>
</gene>
<keyword evidence="2" id="KW-0288">FMN</keyword>
<dbReference type="Pfam" id="PF13426">
    <property type="entry name" value="PAS_9"/>
    <property type="match status" value="2"/>
</dbReference>
<evidence type="ECO:0008006" key="8">
    <source>
        <dbReference type="Google" id="ProtNLM"/>
    </source>
</evidence>
<feature type="domain" description="PAC" evidence="6">
    <location>
        <begin position="138"/>
        <end position="192"/>
    </location>
</feature>
<feature type="region of interest" description="Disordered" evidence="4">
    <location>
        <begin position="589"/>
        <end position="629"/>
    </location>
</feature>
<organism evidence="7">
    <name type="scientific">Emiliania huxleyi</name>
    <name type="common">Coccolithophore</name>
    <name type="synonym">Pontosphaera huxleyi</name>
    <dbReference type="NCBI Taxonomy" id="2903"/>
    <lineage>
        <taxon>Eukaryota</taxon>
        <taxon>Haptista</taxon>
        <taxon>Haptophyta</taxon>
        <taxon>Prymnesiophyceae</taxon>
        <taxon>Isochrysidales</taxon>
        <taxon>Noelaerhabdaceae</taxon>
        <taxon>Emiliania</taxon>
    </lineage>
</organism>
<reference evidence="7" key="1">
    <citation type="submission" date="2021-01" db="EMBL/GenBank/DDBJ databases">
        <authorList>
            <person name="Corre E."/>
            <person name="Pelletier E."/>
            <person name="Niang G."/>
            <person name="Scheremetjew M."/>
            <person name="Finn R."/>
            <person name="Kale V."/>
            <person name="Holt S."/>
            <person name="Cochrane G."/>
            <person name="Meng A."/>
            <person name="Brown T."/>
            <person name="Cohen L."/>
        </authorList>
    </citation>
    <scope>NUCLEOTIDE SEQUENCE</scope>
    <source>
        <strain evidence="7">379</strain>
    </source>
</reference>
<dbReference type="PROSITE" id="PS50112">
    <property type="entry name" value="PAS"/>
    <property type="match status" value="1"/>
</dbReference>
<evidence type="ECO:0000256" key="3">
    <source>
        <dbReference type="ARBA" id="ARBA00022991"/>
    </source>
</evidence>
<dbReference type="Gene3D" id="3.30.450.20">
    <property type="entry name" value="PAS domain"/>
    <property type="match status" value="2"/>
</dbReference>
<dbReference type="InterPro" id="IPR044926">
    <property type="entry name" value="RGS_subdomain_2"/>
</dbReference>
<evidence type="ECO:0000256" key="1">
    <source>
        <dbReference type="ARBA" id="ARBA00022630"/>
    </source>
</evidence>
<evidence type="ECO:0000313" key="7">
    <source>
        <dbReference type="EMBL" id="CAE0571257.1"/>
    </source>
</evidence>
<proteinExistence type="predicted"/>
<dbReference type="InterPro" id="IPR001610">
    <property type="entry name" value="PAC"/>
</dbReference>
<dbReference type="SMART" id="SM00086">
    <property type="entry name" value="PAC"/>
    <property type="match status" value="2"/>
</dbReference>
<dbReference type="InterPro" id="IPR035965">
    <property type="entry name" value="PAS-like_dom_sf"/>
</dbReference>
<dbReference type="SUPFAM" id="SSF48097">
    <property type="entry name" value="Regulator of G-protein signaling, RGS"/>
    <property type="match status" value="1"/>
</dbReference>